<proteinExistence type="predicted"/>
<reference evidence="3" key="1">
    <citation type="submission" date="2011-07" db="EMBL/GenBank/DDBJ databases">
        <title>Complete genome sequence of Acetobacterium woodii.</title>
        <authorList>
            <person name="Poehlein A."/>
            <person name="Schmidt S."/>
            <person name="Kaster A.-K."/>
            <person name="Goenrich M."/>
            <person name="Vollmers J."/>
            <person name="Thuermer A."/>
            <person name="Gottschalk G."/>
            <person name="Thauer R.K."/>
            <person name="Daniel R."/>
            <person name="Mueller V."/>
        </authorList>
    </citation>
    <scope>NUCLEOTIDE SEQUENCE [LARGE SCALE GENOMIC DNA]</scope>
    <source>
        <strain evidence="3">ATCC 29683 / DSM 1030 / JCM 2381 / KCTC 1655 / WB1</strain>
    </source>
</reference>
<feature type="transmembrane region" description="Helical" evidence="1">
    <location>
        <begin position="26"/>
        <end position="45"/>
    </location>
</feature>
<dbReference type="KEGG" id="awo:Awo_c02550"/>
<sequence>MAIKQKLEKVFLVVKTKVSENKLRTGAFFCMLLVLIGFFMPFVSAKAEVSVTGIMNNTISVVSPNYDIVNFNLGDFVLQKPIDEVKIYGVALGDVKIFDQSVLTMLRNPLPDKGYLNNVNEVLSSSALDYLVDPKVQEVIATRLNNGDNINAILKDLWNVVQSARNIVGKANEVTVSARQSMDQVNQTMATIDGYKASANGLVLILFLIMIGVMALILYKRANLILPIVMSGLLSALFIILGIMTTVVNNKINVQLANMASQINNEIVEIIRSILTGTFGNIGGFIANYIGEQANFLLMAFNLQLEVGYWVILLSLLGCFVILIIAKRYENKNSQSDNHLITATEAVEDEGVEGKKPAASLATESVISNT</sequence>
<evidence type="ECO:0000256" key="1">
    <source>
        <dbReference type="SAM" id="Phobius"/>
    </source>
</evidence>
<feature type="transmembrane region" description="Helical" evidence="1">
    <location>
        <begin position="270"/>
        <end position="287"/>
    </location>
</feature>
<feature type="transmembrane region" description="Helical" evidence="1">
    <location>
        <begin position="225"/>
        <end position="249"/>
    </location>
</feature>
<dbReference type="RefSeq" id="WP_014354667.1">
    <property type="nucleotide sequence ID" value="NC_016894.1"/>
</dbReference>
<dbReference type="STRING" id="931626.Awo_c02550"/>
<dbReference type="OrthoDB" id="1777500at2"/>
<name>H6LGC8_ACEWD</name>
<keyword evidence="1" id="KW-1133">Transmembrane helix</keyword>
<dbReference type="AlphaFoldDB" id="H6LGC8"/>
<feature type="transmembrane region" description="Helical" evidence="1">
    <location>
        <begin position="307"/>
        <end position="326"/>
    </location>
</feature>
<reference evidence="2 3" key="2">
    <citation type="journal article" date="2012" name="PLoS ONE">
        <title>An ancient pathway combining carbon dioxide fixation with the generation and utilization of a sodium ion gradient for ATP synthesis.</title>
        <authorList>
            <person name="Poehlein A."/>
            <person name="Schmidt S."/>
            <person name="Kaster A.K."/>
            <person name="Goenrich M."/>
            <person name="Vollmers J."/>
            <person name="Thurmer A."/>
            <person name="Bertsch J."/>
            <person name="Schuchmann K."/>
            <person name="Voigt B."/>
            <person name="Hecker M."/>
            <person name="Daniel R."/>
            <person name="Thauer R.K."/>
            <person name="Gottschalk G."/>
            <person name="Muller V."/>
        </authorList>
    </citation>
    <scope>NUCLEOTIDE SEQUENCE [LARGE SCALE GENOMIC DNA]</scope>
    <source>
        <strain evidence="3">ATCC 29683 / DSM 1030 / JCM 2381 / KCTC 1655 / WB1</strain>
    </source>
</reference>
<evidence type="ECO:0000313" key="3">
    <source>
        <dbReference type="Proteomes" id="UP000007177"/>
    </source>
</evidence>
<keyword evidence="1" id="KW-0472">Membrane</keyword>
<keyword evidence="1" id="KW-0812">Transmembrane</keyword>
<keyword evidence="3" id="KW-1185">Reference proteome</keyword>
<evidence type="ECO:0000313" key="2">
    <source>
        <dbReference type="EMBL" id="AFA47064.1"/>
    </source>
</evidence>
<organism evidence="2 3">
    <name type="scientific">Acetobacterium woodii (strain ATCC 29683 / DSM 1030 / JCM 2381 / KCTC 1655 / WB1)</name>
    <dbReference type="NCBI Taxonomy" id="931626"/>
    <lineage>
        <taxon>Bacteria</taxon>
        <taxon>Bacillati</taxon>
        <taxon>Bacillota</taxon>
        <taxon>Clostridia</taxon>
        <taxon>Eubacteriales</taxon>
        <taxon>Eubacteriaceae</taxon>
        <taxon>Acetobacterium</taxon>
    </lineage>
</organism>
<dbReference type="HOGENOM" id="CLU_747268_0_0_9"/>
<gene>
    <name evidence="2" type="ordered locus">Awo_c02550</name>
</gene>
<accession>H6LGC8</accession>
<protein>
    <submittedName>
        <fullName evidence="2">Putative membrane protein</fullName>
    </submittedName>
</protein>
<dbReference type="Proteomes" id="UP000007177">
    <property type="component" value="Chromosome"/>
</dbReference>
<dbReference type="EMBL" id="CP002987">
    <property type="protein sequence ID" value="AFA47064.1"/>
    <property type="molecule type" value="Genomic_DNA"/>
</dbReference>
<feature type="transmembrane region" description="Helical" evidence="1">
    <location>
        <begin position="199"/>
        <end position="219"/>
    </location>
</feature>